<dbReference type="SUPFAM" id="SSF51905">
    <property type="entry name" value="FAD/NAD(P)-binding domain"/>
    <property type="match status" value="1"/>
</dbReference>
<dbReference type="Gene3D" id="3.50.50.60">
    <property type="entry name" value="FAD/NAD(P)-binding domain"/>
    <property type="match status" value="1"/>
</dbReference>
<evidence type="ECO:0000256" key="3">
    <source>
        <dbReference type="ARBA" id="ARBA00022827"/>
    </source>
</evidence>
<dbReference type="EMBL" id="JAAVNE010000021">
    <property type="protein sequence ID" value="NKC31978.1"/>
    <property type="molecule type" value="Genomic_DNA"/>
</dbReference>
<evidence type="ECO:0000313" key="5">
    <source>
        <dbReference type="EMBL" id="NKC31978.1"/>
    </source>
</evidence>
<dbReference type="PANTHER" id="PTHR43004">
    <property type="entry name" value="TRK SYSTEM POTASSIUM UPTAKE PROTEIN"/>
    <property type="match status" value="1"/>
</dbReference>
<dbReference type="PANTHER" id="PTHR43004:SF19">
    <property type="entry name" value="BINDING MONOOXYGENASE, PUTATIVE (JCVI)-RELATED"/>
    <property type="match status" value="1"/>
</dbReference>
<dbReference type="InterPro" id="IPR036188">
    <property type="entry name" value="FAD/NAD-bd_sf"/>
</dbReference>
<keyword evidence="3" id="KW-0274">FAD</keyword>
<feature type="domain" description="FAD-binding" evidence="4">
    <location>
        <begin position="244"/>
        <end position="321"/>
    </location>
</feature>
<dbReference type="InterPro" id="IPR002938">
    <property type="entry name" value="FAD-bd"/>
</dbReference>
<dbReference type="InterPro" id="IPR050641">
    <property type="entry name" value="RIFMO-like"/>
</dbReference>
<sequence length="377" mass="39396">MRVLIVGAGPAGLALALALSRQGLGFRQVDRAAAPAAYSRALGIQARTLETLAPLGVAAPIAAVALRPLGVVFGLGPAAPTIRLSHRAHPGFPSMLLLPQTETERLLAEALAATGAPPPERGVALVALDATTGTATLRHPDGREEVAQFDHVIGCDGAHSSVRKAAGIGFEGAAYEEQCVLADGLIEGLEPAHLHIMPGRDSGSFYFPLPGGRWRGVSMRPPGGAPPAEGDLATLQHPGLRFVAADWWSAFRISHRIATRFRQGRVLLAGDAAHIHSPAGGQGMNLGIQDACALARALPGGEAALEAWAAERRRIAALVVGRTDRLTALVLGRRPAMRALRAVALRLLPHLPPARQRLERALAGMDYPAVAVADQGR</sequence>
<dbReference type="Pfam" id="PF01494">
    <property type="entry name" value="FAD_binding_3"/>
    <property type="match status" value="2"/>
</dbReference>
<evidence type="ECO:0000256" key="2">
    <source>
        <dbReference type="ARBA" id="ARBA00022630"/>
    </source>
</evidence>
<keyword evidence="6" id="KW-1185">Reference proteome</keyword>
<proteinExistence type="predicted"/>
<organism evidence="5 6">
    <name type="scientific">Falsiroseomonas selenitidurans</name>
    <dbReference type="NCBI Taxonomy" id="2716335"/>
    <lineage>
        <taxon>Bacteria</taxon>
        <taxon>Pseudomonadati</taxon>
        <taxon>Pseudomonadota</taxon>
        <taxon>Alphaproteobacteria</taxon>
        <taxon>Acetobacterales</taxon>
        <taxon>Roseomonadaceae</taxon>
        <taxon>Falsiroseomonas</taxon>
    </lineage>
</organism>
<gene>
    <name evidence="5" type="ORF">HEQ75_14015</name>
</gene>
<keyword evidence="2" id="KW-0285">Flavoprotein</keyword>
<protein>
    <recommendedName>
        <fullName evidence="4">FAD-binding domain-containing protein</fullName>
    </recommendedName>
</protein>
<evidence type="ECO:0000313" key="6">
    <source>
        <dbReference type="Proteomes" id="UP000787635"/>
    </source>
</evidence>
<comment type="cofactor">
    <cofactor evidence="1">
        <name>FAD</name>
        <dbReference type="ChEBI" id="CHEBI:57692"/>
    </cofactor>
</comment>
<dbReference type="RefSeq" id="WP_168031574.1">
    <property type="nucleotide sequence ID" value="NZ_JAAVNE010000021.1"/>
</dbReference>
<dbReference type="Gene3D" id="3.30.70.2450">
    <property type="match status" value="1"/>
</dbReference>
<accession>A0ABX1E5C2</accession>
<evidence type="ECO:0000259" key="4">
    <source>
        <dbReference type="Pfam" id="PF01494"/>
    </source>
</evidence>
<comment type="caution">
    <text evidence="5">The sequence shown here is derived from an EMBL/GenBank/DDBJ whole genome shotgun (WGS) entry which is preliminary data.</text>
</comment>
<feature type="domain" description="FAD-binding" evidence="4">
    <location>
        <begin position="2"/>
        <end position="174"/>
    </location>
</feature>
<reference evidence="5 6" key="1">
    <citation type="submission" date="2020-03" db="EMBL/GenBank/DDBJ databases">
        <title>Roseomonas selenitidurans sp. nov. isolated from urban soil.</title>
        <authorList>
            <person name="Liu H."/>
        </authorList>
    </citation>
    <scope>NUCLEOTIDE SEQUENCE [LARGE SCALE GENOMIC DNA]</scope>
    <source>
        <strain evidence="5 6">BU-1</strain>
    </source>
</reference>
<dbReference type="PRINTS" id="PR00420">
    <property type="entry name" value="RNGMNOXGNASE"/>
</dbReference>
<evidence type="ECO:0000256" key="1">
    <source>
        <dbReference type="ARBA" id="ARBA00001974"/>
    </source>
</evidence>
<name>A0ABX1E5C2_9PROT</name>
<dbReference type="Proteomes" id="UP000787635">
    <property type="component" value="Unassembled WGS sequence"/>
</dbReference>